<dbReference type="Proteomes" id="UP000190328">
    <property type="component" value="Unassembled WGS sequence"/>
</dbReference>
<evidence type="ECO:0000256" key="12">
    <source>
        <dbReference type="ARBA" id="ARBA00034000"/>
    </source>
</evidence>
<dbReference type="GO" id="GO:0006508">
    <property type="term" value="P:proteolysis"/>
    <property type="evidence" value="ECO:0007669"/>
    <property type="project" value="UniProtKB-KW"/>
</dbReference>
<dbReference type="InterPro" id="IPR001967">
    <property type="entry name" value="Peptidase_S11_N"/>
</dbReference>
<accession>A0A1T4RAL3</accession>
<dbReference type="InterPro" id="IPR037167">
    <property type="entry name" value="Peptidase_S11_C_sf"/>
</dbReference>
<dbReference type="InterPro" id="IPR018044">
    <property type="entry name" value="Peptidase_S11"/>
</dbReference>
<feature type="active site" description="Proton acceptor" evidence="13">
    <location>
        <position position="67"/>
    </location>
</feature>
<keyword evidence="11" id="KW-0961">Cell wall biogenesis/degradation</keyword>
<feature type="chain" id="PRO_5039012421" description="serine-type D-Ala-D-Ala carboxypeptidase" evidence="16">
    <location>
        <begin position="25"/>
        <end position="435"/>
    </location>
</feature>
<comment type="function">
    <text evidence="1">Removes C-terminal D-alanyl residues from sugar-peptide cell wall precursors.</text>
</comment>
<keyword evidence="5 18" id="KW-0121">Carboxypeptidase</keyword>
<evidence type="ECO:0000256" key="1">
    <source>
        <dbReference type="ARBA" id="ARBA00003217"/>
    </source>
</evidence>
<evidence type="ECO:0000256" key="10">
    <source>
        <dbReference type="ARBA" id="ARBA00022984"/>
    </source>
</evidence>
<evidence type="ECO:0000256" key="4">
    <source>
        <dbReference type="ARBA" id="ARBA00012448"/>
    </source>
</evidence>
<comment type="pathway">
    <text evidence="2">Cell wall biogenesis; peptidoglycan biosynthesis.</text>
</comment>
<comment type="similarity">
    <text evidence="3 15">Belongs to the peptidase S11 family.</text>
</comment>
<dbReference type="PRINTS" id="PR00725">
    <property type="entry name" value="DADACBPTASE1"/>
</dbReference>
<dbReference type="Pfam" id="PF00768">
    <property type="entry name" value="Peptidase_S11"/>
    <property type="match status" value="1"/>
</dbReference>
<protein>
    <recommendedName>
        <fullName evidence="4">serine-type D-Ala-D-Ala carboxypeptidase</fullName>
        <ecNumber evidence="4">3.4.16.4</ecNumber>
    </recommendedName>
</protein>
<reference evidence="18 19" key="1">
    <citation type="submission" date="2017-02" db="EMBL/GenBank/DDBJ databases">
        <authorList>
            <person name="Peterson S.W."/>
        </authorList>
    </citation>
    <scope>NUCLEOTIDE SEQUENCE [LARGE SCALE GENOMIC DNA]</scope>
    <source>
        <strain evidence="18 19">ATCC BAA-1030</strain>
    </source>
</reference>
<dbReference type="GO" id="GO:0008360">
    <property type="term" value="P:regulation of cell shape"/>
    <property type="evidence" value="ECO:0007669"/>
    <property type="project" value="UniProtKB-KW"/>
</dbReference>
<evidence type="ECO:0000256" key="13">
    <source>
        <dbReference type="PIRSR" id="PIRSR618044-1"/>
    </source>
</evidence>
<evidence type="ECO:0000256" key="2">
    <source>
        <dbReference type="ARBA" id="ARBA00004752"/>
    </source>
</evidence>
<keyword evidence="6" id="KW-0645">Protease</keyword>
<dbReference type="Gene3D" id="2.60.410.10">
    <property type="entry name" value="D-Ala-D-Ala carboxypeptidase, C-terminal domain"/>
    <property type="match status" value="1"/>
</dbReference>
<evidence type="ECO:0000256" key="6">
    <source>
        <dbReference type="ARBA" id="ARBA00022670"/>
    </source>
</evidence>
<feature type="signal peptide" evidence="16">
    <location>
        <begin position="1"/>
        <end position="24"/>
    </location>
</feature>
<dbReference type="SUPFAM" id="SSF56601">
    <property type="entry name" value="beta-lactamase/transpeptidase-like"/>
    <property type="match status" value="1"/>
</dbReference>
<dbReference type="STRING" id="263852.SAMN02745116_02513"/>
<dbReference type="GO" id="GO:0009252">
    <property type="term" value="P:peptidoglycan biosynthetic process"/>
    <property type="evidence" value="ECO:0007669"/>
    <property type="project" value="UniProtKB-UniPathway"/>
</dbReference>
<dbReference type="InterPro" id="IPR012907">
    <property type="entry name" value="Peptidase_S11_C"/>
</dbReference>
<keyword evidence="7 16" id="KW-0732">Signal</keyword>
<proteinExistence type="inferred from homology"/>
<evidence type="ECO:0000256" key="9">
    <source>
        <dbReference type="ARBA" id="ARBA00022960"/>
    </source>
</evidence>
<evidence type="ECO:0000256" key="15">
    <source>
        <dbReference type="RuleBase" id="RU004016"/>
    </source>
</evidence>
<evidence type="ECO:0000256" key="3">
    <source>
        <dbReference type="ARBA" id="ARBA00007164"/>
    </source>
</evidence>
<dbReference type="EMBL" id="FUXI01000043">
    <property type="protein sequence ID" value="SKA12959.1"/>
    <property type="molecule type" value="Genomic_DNA"/>
</dbReference>
<dbReference type="InterPro" id="IPR012338">
    <property type="entry name" value="Beta-lactam/transpept-like"/>
</dbReference>
<keyword evidence="9" id="KW-0133">Cell shape</keyword>
<evidence type="ECO:0000256" key="5">
    <source>
        <dbReference type="ARBA" id="ARBA00022645"/>
    </source>
</evidence>
<keyword evidence="19" id="KW-1185">Reference proteome</keyword>
<evidence type="ECO:0000313" key="19">
    <source>
        <dbReference type="Proteomes" id="UP000190328"/>
    </source>
</evidence>
<dbReference type="GO" id="GO:0071555">
    <property type="term" value="P:cell wall organization"/>
    <property type="evidence" value="ECO:0007669"/>
    <property type="project" value="UniProtKB-KW"/>
</dbReference>
<feature type="active site" evidence="13">
    <location>
        <position position="131"/>
    </location>
</feature>
<dbReference type="PANTHER" id="PTHR21581">
    <property type="entry name" value="D-ALANYL-D-ALANINE CARBOXYPEPTIDASE"/>
    <property type="match status" value="1"/>
</dbReference>
<dbReference type="PANTHER" id="PTHR21581:SF11">
    <property type="entry name" value="D-ALANYL-D-ALANINE CARBOXYPEPTIDASE DACA"/>
    <property type="match status" value="1"/>
</dbReference>
<dbReference type="RefSeq" id="WP_200806742.1">
    <property type="nucleotide sequence ID" value="NZ_FUXI01000043.1"/>
</dbReference>
<evidence type="ECO:0000256" key="16">
    <source>
        <dbReference type="SAM" id="SignalP"/>
    </source>
</evidence>
<dbReference type="GO" id="GO:0009002">
    <property type="term" value="F:serine-type D-Ala-D-Ala carboxypeptidase activity"/>
    <property type="evidence" value="ECO:0007669"/>
    <property type="project" value="UniProtKB-EC"/>
</dbReference>
<organism evidence="18 19">
    <name type="scientific">Pilibacter termitis</name>
    <dbReference type="NCBI Taxonomy" id="263852"/>
    <lineage>
        <taxon>Bacteria</taxon>
        <taxon>Bacillati</taxon>
        <taxon>Bacillota</taxon>
        <taxon>Bacilli</taxon>
        <taxon>Lactobacillales</taxon>
        <taxon>Enterococcaceae</taxon>
        <taxon>Pilibacter</taxon>
    </lineage>
</organism>
<dbReference type="SUPFAM" id="SSF69189">
    <property type="entry name" value="Penicillin-binding protein associated domain"/>
    <property type="match status" value="1"/>
</dbReference>
<evidence type="ECO:0000256" key="14">
    <source>
        <dbReference type="PIRSR" id="PIRSR618044-2"/>
    </source>
</evidence>
<dbReference type="SMART" id="SM00936">
    <property type="entry name" value="PBP5_C"/>
    <property type="match status" value="1"/>
</dbReference>
<evidence type="ECO:0000256" key="7">
    <source>
        <dbReference type="ARBA" id="ARBA00022729"/>
    </source>
</evidence>
<dbReference type="EC" id="3.4.16.4" evidence="4"/>
<evidence type="ECO:0000256" key="8">
    <source>
        <dbReference type="ARBA" id="ARBA00022801"/>
    </source>
</evidence>
<dbReference type="Pfam" id="PF07943">
    <property type="entry name" value="PBP5_C"/>
    <property type="match status" value="1"/>
</dbReference>
<dbReference type="AlphaFoldDB" id="A0A1T4RAL3"/>
<keyword evidence="8" id="KW-0378">Hydrolase</keyword>
<evidence type="ECO:0000256" key="11">
    <source>
        <dbReference type="ARBA" id="ARBA00023316"/>
    </source>
</evidence>
<evidence type="ECO:0000313" key="18">
    <source>
        <dbReference type="EMBL" id="SKA12959.1"/>
    </source>
</evidence>
<sequence length="435" mass="48344">MKFTKLKKIMITFVAAATFSTTFAVPTKSFADMEIFEAAAESAISVDYKTGKILYGKDIDTPRGIASMTKILTAYLTLEQIKNGKLTWDERVTISDYAYSLSTDMRLSGVPMEKGASYTIKELYDSALIASANSSAVALAEKVGGSEQKFVDLMREKVKSWGIKDAFLVNASGLNNEYLPENQRYPATKEDDENLMSARDVAIVARHLLEDFPEVLEVTKKTTAPFGEGTASRVDMQTWNWMLKGMSNEYEGVDGLKTGTTEKAGQCFVGTAEKNGWRLITVVLDADNAETDSGARFTVTKEMLDYSFENWKQEVILKKGATFPAAKSFPVRDGKEKQVPLILNEDVTKWIAKGMDTTNYKLVFKAEKKKALVAPVKKDTIAGKVTIDLTEDENGYLEKHNEESYPMATKNGVERDNFFIVAGKHFLEYISSLAN</sequence>
<feature type="active site" description="Proton acceptor" evidence="13">
    <location>
        <position position="70"/>
    </location>
</feature>
<dbReference type="Gene3D" id="3.40.710.10">
    <property type="entry name" value="DD-peptidase/beta-lactamase superfamily"/>
    <property type="match status" value="1"/>
</dbReference>
<feature type="domain" description="Peptidase S11 D-Ala-D-Ala carboxypeptidase A C-terminal" evidence="17">
    <location>
        <begin position="311"/>
        <end position="415"/>
    </location>
</feature>
<dbReference type="InterPro" id="IPR015956">
    <property type="entry name" value="Peniciliin-bd_prot_C_sf"/>
</dbReference>
<gene>
    <name evidence="18" type="ORF">SAMN02745116_02513</name>
</gene>
<name>A0A1T4RAL3_9ENTE</name>
<feature type="binding site" evidence="14">
    <location>
        <position position="257"/>
    </location>
    <ligand>
        <name>substrate</name>
    </ligand>
</feature>
<keyword evidence="10" id="KW-0573">Peptidoglycan synthesis</keyword>
<dbReference type="UniPathway" id="UPA00219"/>
<evidence type="ECO:0000259" key="17">
    <source>
        <dbReference type="SMART" id="SM00936"/>
    </source>
</evidence>
<comment type="catalytic activity">
    <reaction evidence="12">
        <text>Preferential cleavage: (Ac)2-L-Lys-D-Ala-|-D-Ala. Also transpeptidation of peptidyl-alanyl moieties that are N-acyl substituents of D-alanine.</text>
        <dbReference type="EC" id="3.4.16.4"/>
    </reaction>
</comment>